<dbReference type="SUPFAM" id="SSF140741">
    <property type="entry name" value="RUN domain-like"/>
    <property type="match status" value="1"/>
</dbReference>
<dbReference type="KEGG" id="nlo:107226186"/>
<dbReference type="InterPro" id="IPR025258">
    <property type="entry name" value="RH_dom"/>
</dbReference>
<dbReference type="RefSeq" id="XP_015522387.1">
    <property type="nucleotide sequence ID" value="XM_015666901.1"/>
</dbReference>
<gene>
    <name evidence="8 9" type="primary">LOC107226186</name>
</gene>
<dbReference type="InterPro" id="IPR037213">
    <property type="entry name" value="Run_dom_sf"/>
</dbReference>
<evidence type="ECO:0000313" key="7">
    <source>
        <dbReference type="Proteomes" id="UP000829291"/>
    </source>
</evidence>
<dbReference type="Gene3D" id="1.20.58.900">
    <property type="match status" value="1"/>
</dbReference>
<dbReference type="CTD" id="31803"/>
<dbReference type="InterPro" id="IPR052428">
    <property type="entry name" value="Autophagy_HostDef_Reg"/>
</dbReference>
<dbReference type="InterPro" id="IPR048569">
    <property type="entry name" value="RUBC_PIKBD"/>
</dbReference>
<keyword evidence="2" id="KW-0597">Phosphoprotein</keyword>
<dbReference type="Pfam" id="PF21054">
    <property type="entry name" value="RUBC_PIKBD"/>
    <property type="match status" value="1"/>
</dbReference>
<dbReference type="CDD" id="cd17686">
    <property type="entry name" value="RUN_RUBCN"/>
    <property type="match status" value="1"/>
</dbReference>
<evidence type="ECO:0000256" key="3">
    <source>
        <dbReference type="ARBA" id="ARBA00022753"/>
    </source>
</evidence>
<evidence type="ECO:0000313" key="9">
    <source>
        <dbReference type="RefSeq" id="XP_046588428.1"/>
    </source>
</evidence>
<dbReference type="InterPro" id="IPR004012">
    <property type="entry name" value="Run_dom"/>
</dbReference>
<evidence type="ECO:0000256" key="4">
    <source>
        <dbReference type="ARBA" id="ARBA00023006"/>
    </source>
</evidence>
<evidence type="ECO:0000256" key="5">
    <source>
        <dbReference type="SAM" id="MobiDB-lite"/>
    </source>
</evidence>
<dbReference type="SMART" id="SM01175">
    <property type="entry name" value="DUF4206"/>
    <property type="match status" value="1"/>
</dbReference>
<dbReference type="RefSeq" id="XP_046588428.1">
    <property type="nucleotide sequence ID" value="XM_046732472.1"/>
</dbReference>
<name>A0A6J0C776_NEOLC</name>
<feature type="domain" description="RUN" evidence="6">
    <location>
        <begin position="36"/>
        <end position="172"/>
    </location>
</feature>
<evidence type="ECO:0000256" key="1">
    <source>
        <dbReference type="ARBA" id="ARBA00004603"/>
    </source>
</evidence>
<dbReference type="Pfam" id="PF13901">
    <property type="entry name" value="RH_dom"/>
    <property type="match status" value="1"/>
</dbReference>
<evidence type="ECO:0000259" key="6">
    <source>
        <dbReference type="PROSITE" id="PS50826"/>
    </source>
</evidence>
<dbReference type="GeneID" id="107226186"/>
<dbReference type="GO" id="GO:1901981">
    <property type="term" value="F:phosphatidylinositol phosphate binding"/>
    <property type="evidence" value="ECO:0007669"/>
    <property type="project" value="TreeGrafter"/>
</dbReference>
<sequence length="966" mass="110016">MMTSMQDPHIREHQQLLQYLRSTVEGLLVSQVSNVWNVYGGLNRLHKCMERIFRHGSRVFDSMGEPDCWIFIQGLNWLQPSLATSPSVHESDDYLSNIPVKIGSRKDLLWLYKSLESHSLSQKLSWLLSDKEHLLSCLEPWAFLCQESLAEATLICLRAVEKNQPSLLTEIDPCLFLPNWDLGKNSPNRHRRSSSYPTNLSYKKWGIVNIENTNSYEKYHTGIAGSTAQSNLNDRKISENPSSIMKERKCKINSEPVITKTDIDFSLKVWSSLPTLNENHENLHNLTIPQPTSPAKFFIGTNRTSYSCSTDSYKLSNVIKVDYTEVQSKGTTSNVDGKVFKKNSPVRKSRKKVKILHDKQLDMKSSDGSSDTLNYDDNIVKSVTEALPKSPKKPVEFKLKNLTSNTIKIGATRKTDIRKTTLLPDSAPEFTGSWSSEVEGQKDYRTPKKSFMEDGGSSVQPMATGYFPRPLEGQSLTSFLSSAQFTRANAELDRENAHFSISEAMIAAIEQVKCNNQLNLVDEIIDESDEEINNLKQRIRLRRRQRQQEKQRGAWSRDLLSDGKTDTTTTDQSVSPLSTSPGTPSESISTDDVDDLEVGDIRNISQLRNSGLSMSMGPLYSEAELCRTLTRHGTESTLTESIVSAEGVALCLIRRFSEKQLPRASELEWLVSEQDAPQQLLPLPTSWPVSPDEAENEDMTQATLLRGTMEWAPPRPQIIFTPQPAPVRRILMAKQNYRCAGCGMKVAVEYANRFRYCEYLGRYFCTGCHTNQLTILPGKILSKWDFNRYSVSNFSYRLLDQMTADPLFQVNDLNPLLYRRIKQLEKTRILRTQLFYLKDFLFTCRFAVELQEALHNEPIYILNDPHVYAIQDFVQVKVGLLPERLKDLVEACSSHVVQCELCQARGFVCELCCSKEIIFPWQVLKVMRCDDCGACFHAHCKQKSSRKECPRCKRLEARRTPMEETS</sequence>
<organism evidence="7 8">
    <name type="scientific">Neodiprion lecontei</name>
    <name type="common">Redheaded pine sawfly</name>
    <dbReference type="NCBI Taxonomy" id="441921"/>
    <lineage>
        <taxon>Eukaryota</taxon>
        <taxon>Metazoa</taxon>
        <taxon>Ecdysozoa</taxon>
        <taxon>Arthropoda</taxon>
        <taxon>Hexapoda</taxon>
        <taxon>Insecta</taxon>
        <taxon>Pterygota</taxon>
        <taxon>Neoptera</taxon>
        <taxon>Endopterygota</taxon>
        <taxon>Hymenoptera</taxon>
        <taxon>Tenthredinoidea</taxon>
        <taxon>Diprionidae</taxon>
        <taxon>Diprioninae</taxon>
        <taxon>Neodiprion</taxon>
    </lineage>
</organism>
<protein>
    <submittedName>
        <fullName evidence="8 9">Run domain Beclin-1-interacting and cysteine-rich domain-containing protein</fullName>
    </submittedName>
</protein>
<keyword evidence="4" id="KW-0072">Autophagy</keyword>
<dbReference type="Proteomes" id="UP000829291">
    <property type="component" value="Chromosome 2"/>
</dbReference>
<accession>A0A6J0C776</accession>
<dbReference type="OrthoDB" id="10067503at2759"/>
<keyword evidence="7" id="KW-1185">Reference proteome</keyword>
<dbReference type="GO" id="GO:0006914">
    <property type="term" value="P:autophagy"/>
    <property type="evidence" value="ECO:0007669"/>
    <property type="project" value="UniProtKB-KW"/>
</dbReference>
<dbReference type="GO" id="GO:0005770">
    <property type="term" value="C:late endosome"/>
    <property type="evidence" value="ECO:0007669"/>
    <property type="project" value="UniProtKB-SubCell"/>
</dbReference>
<comment type="subcellular location">
    <subcellularLocation>
        <location evidence="1">Late endosome</location>
    </subcellularLocation>
</comment>
<dbReference type="AlphaFoldDB" id="A0A6J0C776"/>
<dbReference type="PANTHER" id="PTHR45971">
    <property type="entry name" value="PHOX (PX) DOMAIN-CONTAINING PROTEIN"/>
    <property type="match status" value="1"/>
</dbReference>
<dbReference type="PANTHER" id="PTHR45971:SF1">
    <property type="entry name" value="RUBICON, ISOFORM A"/>
    <property type="match status" value="1"/>
</dbReference>
<feature type="compositionally biased region" description="Polar residues" evidence="5">
    <location>
        <begin position="566"/>
        <end position="588"/>
    </location>
</feature>
<dbReference type="PROSITE" id="PS50826">
    <property type="entry name" value="RUN"/>
    <property type="match status" value="1"/>
</dbReference>
<evidence type="ECO:0000256" key="2">
    <source>
        <dbReference type="ARBA" id="ARBA00022553"/>
    </source>
</evidence>
<keyword evidence="3" id="KW-0967">Endosome</keyword>
<reference evidence="8" key="1">
    <citation type="submission" date="2025-04" db="UniProtKB">
        <authorList>
            <consortium name="RefSeq"/>
        </authorList>
    </citation>
    <scope>IDENTIFICATION</scope>
    <source>
        <tissue evidence="9">Thorax and Abdomen</tissue>
        <tissue evidence="8">Whole body</tissue>
    </source>
</reference>
<proteinExistence type="predicted"/>
<feature type="region of interest" description="Disordered" evidence="5">
    <location>
        <begin position="542"/>
        <end position="595"/>
    </location>
</feature>
<evidence type="ECO:0000313" key="8">
    <source>
        <dbReference type="RefSeq" id="XP_015522387.1"/>
    </source>
</evidence>